<keyword evidence="3" id="KW-1003">Cell membrane</keyword>
<dbReference type="SUPFAM" id="SSF52058">
    <property type="entry name" value="L domain-like"/>
    <property type="match status" value="1"/>
</dbReference>
<evidence type="ECO:0000256" key="16">
    <source>
        <dbReference type="ARBA" id="ARBA00023170"/>
    </source>
</evidence>
<evidence type="ECO:0000256" key="18">
    <source>
        <dbReference type="ARBA" id="ARBA00047899"/>
    </source>
</evidence>
<dbReference type="PROSITE" id="PS51450">
    <property type="entry name" value="LRR"/>
    <property type="match status" value="1"/>
</dbReference>
<evidence type="ECO:0000256" key="17">
    <source>
        <dbReference type="ARBA" id="ARBA00023180"/>
    </source>
</evidence>
<dbReference type="InterPro" id="IPR008271">
    <property type="entry name" value="Ser/Thr_kinase_AS"/>
</dbReference>
<dbReference type="PROSITE" id="PS00108">
    <property type="entry name" value="PROTEIN_KINASE_ST"/>
    <property type="match status" value="1"/>
</dbReference>
<evidence type="ECO:0000256" key="5">
    <source>
        <dbReference type="ARBA" id="ARBA00022553"/>
    </source>
</evidence>
<dbReference type="Pfam" id="PF07714">
    <property type="entry name" value="PK_Tyr_Ser-Thr"/>
    <property type="match status" value="1"/>
</dbReference>
<dbReference type="GO" id="GO:0005524">
    <property type="term" value="F:ATP binding"/>
    <property type="evidence" value="ECO:0007669"/>
    <property type="project" value="UniProtKB-KW"/>
</dbReference>
<evidence type="ECO:0000256" key="12">
    <source>
        <dbReference type="ARBA" id="ARBA00022777"/>
    </source>
</evidence>
<dbReference type="EC" id="2.7.11.1" evidence="2"/>
<evidence type="ECO:0000256" key="6">
    <source>
        <dbReference type="ARBA" id="ARBA00022614"/>
    </source>
</evidence>
<evidence type="ECO:0000256" key="10">
    <source>
        <dbReference type="ARBA" id="ARBA00022737"/>
    </source>
</evidence>
<dbReference type="FunFam" id="3.80.10.10:FF:000095">
    <property type="entry name" value="LRR receptor-like serine/threonine-protein kinase GSO1"/>
    <property type="match status" value="1"/>
</dbReference>
<dbReference type="Proteomes" id="UP000231279">
    <property type="component" value="Unassembled WGS sequence"/>
</dbReference>
<dbReference type="SUPFAM" id="SSF56112">
    <property type="entry name" value="Protein kinase-like (PK-like)"/>
    <property type="match status" value="1"/>
</dbReference>
<proteinExistence type="predicted"/>
<keyword evidence="9" id="KW-0732">Signal</keyword>
<dbReference type="SMART" id="SM00369">
    <property type="entry name" value="LRR_TYP"/>
    <property type="match status" value="6"/>
</dbReference>
<evidence type="ECO:0000256" key="19">
    <source>
        <dbReference type="ARBA" id="ARBA00048679"/>
    </source>
</evidence>
<keyword evidence="12 21" id="KW-0418">Kinase</keyword>
<keyword evidence="7 21" id="KW-0808">Transferase</keyword>
<dbReference type="GO" id="GO:0006952">
    <property type="term" value="P:defense response"/>
    <property type="evidence" value="ECO:0007669"/>
    <property type="project" value="UniProtKB-ARBA"/>
</dbReference>
<accession>A0A2G9HCP5</accession>
<dbReference type="Gene3D" id="1.10.510.10">
    <property type="entry name" value="Transferase(Phosphotransferase) domain 1"/>
    <property type="match status" value="1"/>
</dbReference>
<evidence type="ECO:0000313" key="21">
    <source>
        <dbReference type="EMBL" id="PIN15307.1"/>
    </source>
</evidence>
<keyword evidence="16" id="KW-0675">Receptor</keyword>
<comment type="caution">
    <text evidence="21">The sequence shown here is derived from an EMBL/GenBank/DDBJ whole genome shotgun (WGS) entry which is preliminary data.</text>
</comment>
<dbReference type="AlphaFoldDB" id="A0A2G9HCP5"/>
<dbReference type="Gene3D" id="3.30.200.20">
    <property type="entry name" value="Phosphorylase Kinase, domain 1"/>
    <property type="match status" value="1"/>
</dbReference>
<keyword evidence="10" id="KW-0677">Repeat</keyword>
<dbReference type="FunFam" id="1.10.510.10:FF:000358">
    <property type="entry name" value="Putative leucine-rich repeat receptor-like serine/threonine-protein kinase"/>
    <property type="match status" value="1"/>
</dbReference>
<keyword evidence="5" id="KW-0597">Phosphoprotein</keyword>
<dbReference type="InterPro" id="IPR003591">
    <property type="entry name" value="Leu-rich_rpt_typical-subtyp"/>
</dbReference>
<evidence type="ECO:0000256" key="11">
    <source>
        <dbReference type="ARBA" id="ARBA00022741"/>
    </source>
</evidence>
<evidence type="ECO:0000313" key="22">
    <source>
        <dbReference type="Proteomes" id="UP000231279"/>
    </source>
</evidence>
<dbReference type="Pfam" id="PF00560">
    <property type="entry name" value="LRR_1"/>
    <property type="match status" value="2"/>
</dbReference>
<dbReference type="InterPro" id="IPR000719">
    <property type="entry name" value="Prot_kinase_dom"/>
</dbReference>
<evidence type="ECO:0000256" key="14">
    <source>
        <dbReference type="ARBA" id="ARBA00022989"/>
    </source>
</evidence>
<dbReference type="STRING" id="429701.A0A2G9HCP5"/>
<dbReference type="PANTHER" id="PTHR27008:SF585">
    <property type="entry name" value="PROTEIN KINASE DOMAIN-CONTAINING PROTEIN"/>
    <property type="match status" value="1"/>
</dbReference>
<dbReference type="InterPro" id="IPR051809">
    <property type="entry name" value="Plant_receptor-like_S/T_kinase"/>
</dbReference>
<evidence type="ECO:0000256" key="4">
    <source>
        <dbReference type="ARBA" id="ARBA00022527"/>
    </source>
</evidence>
<reference evidence="22" key="1">
    <citation type="journal article" date="2018" name="Gigascience">
        <title>Genome assembly of the Pink Ipe (Handroanthus impetiginosus, Bignoniaceae), a highly valued, ecologically keystone Neotropical timber forest tree.</title>
        <authorList>
            <person name="Silva-Junior O.B."/>
            <person name="Grattapaglia D."/>
            <person name="Novaes E."/>
            <person name="Collevatti R.G."/>
        </authorList>
    </citation>
    <scope>NUCLEOTIDE SEQUENCE [LARGE SCALE GENOMIC DNA]</scope>
    <source>
        <strain evidence="22">cv. UFG-1</strain>
    </source>
</reference>
<name>A0A2G9HCP5_9LAMI</name>
<dbReference type="GO" id="GO:0004674">
    <property type="term" value="F:protein serine/threonine kinase activity"/>
    <property type="evidence" value="ECO:0007669"/>
    <property type="project" value="UniProtKB-KW"/>
</dbReference>
<gene>
    <name evidence="21" type="ORF">CDL12_12048</name>
</gene>
<organism evidence="21 22">
    <name type="scientific">Handroanthus impetiginosus</name>
    <dbReference type="NCBI Taxonomy" id="429701"/>
    <lineage>
        <taxon>Eukaryota</taxon>
        <taxon>Viridiplantae</taxon>
        <taxon>Streptophyta</taxon>
        <taxon>Embryophyta</taxon>
        <taxon>Tracheophyta</taxon>
        <taxon>Spermatophyta</taxon>
        <taxon>Magnoliopsida</taxon>
        <taxon>eudicotyledons</taxon>
        <taxon>Gunneridae</taxon>
        <taxon>Pentapetalae</taxon>
        <taxon>asterids</taxon>
        <taxon>lamiids</taxon>
        <taxon>Lamiales</taxon>
        <taxon>Bignoniaceae</taxon>
        <taxon>Crescentiina</taxon>
        <taxon>Tabebuia alliance</taxon>
        <taxon>Handroanthus</taxon>
    </lineage>
</organism>
<keyword evidence="6" id="KW-0433">Leucine-rich repeat</keyword>
<dbReference type="PANTHER" id="PTHR27008">
    <property type="entry name" value="OS04G0122200 PROTEIN"/>
    <property type="match status" value="1"/>
</dbReference>
<dbReference type="Pfam" id="PF13855">
    <property type="entry name" value="LRR_8"/>
    <property type="match status" value="1"/>
</dbReference>
<keyword evidence="13" id="KW-0067">ATP-binding</keyword>
<dbReference type="Gene3D" id="3.80.10.10">
    <property type="entry name" value="Ribonuclease Inhibitor"/>
    <property type="match status" value="4"/>
</dbReference>
<feature type="domain" description="Protein kinase" evidence="20">
    <location>
        <begin position="503"/>
        <end position="790"/>
    </location>
</feature>
<dbReference type="GO" id="GO:0005886">
    <property type="term" value="C:plasma membrane"/>
    <property type="evidence" value="ECO:0007669"/>
    <property type="project" value="UniProtKB-SubCell"/>
</dbReference>
<protein>
    <recommendedName>
        <fullName evidence="2">non-specific serine/threonine protein kinase</fullName>
        <ecNumber evidence="2">2.7.11.1</ecNumber>
    </recommendedName>
</protein>
<evidence type="ECO:0000256" key="2">
    <source>
        <dbReference type="ARBA" id="ARBA00012513"/>
    </source>
</evidence>
<dbReference type="SUPFAM" id="SSF52047">
    <property type="entry name" value="RNI-like"/>
    <property type="match status" value="1"/>
</dbReference>
<evidence type="ECO:0000256" key="8">
    <source>
        <dbReference type="ARBA" id="ARBA00022692"/>
    </source>
</evidence>
<dbReference type="InterPro" id="IPR001611">
    <property type="entry name" value="Leu-rich_rpt"/>
</dbReference>
<evidence type="ECO:0000256" key="9">
    <source>
        <dbReference type="ARBA" id="ARBA00022729"/>
    </source>
</evidence>
<keyword evidence="17" id="KW-0325">Glycoprotein</keyword>
<dbReference type="FunFam" id="3.80.10.10:FF:000041">
    <property type="entry name" value="LRR receptor-like serine/threonine-protein kinase ERECTA"/>
    <property type="match status" value="2"/>
</dbReference>
<evidence type="ECO:0000256" key="3">
    <source>
        <dbReference type="ARBA" id="ARBA00022475"/>
    </source>
</evidence>
<keyword evidence="8" id="KW-0812">Transmembrane</keyword>
<evidence type="ECO:0000256" key="7">
    <source>
        <dbReference type="ARBA" id="ARBA00022679"/>
    </source>
</evidence>
<dbReference type="GO" id="GO:0106310">
    <property type="term" value="F:protein serine kinase activity"/>
    <property type="evidence" value="ECO:0007669"/>
    <property type="project" value="RHEA"/>
</dbReference>
<dbReference type="InterPro" id="IPR032675">
    <property type="entry name" value="LRR_dom_sf"/>
</dbReference>
<sequence length="790" mass="87033">MGNLSPLEILSIESSSLTGNVPSSILNISSLKILNLANNSLSGSISVLDNTFFNLPKLEQLHLDQNHFTGQIVSTNILRSKKLWLISLEYNKLTGSIPKQLGNLTSVKILYMGFNYLTGEIPRELVAIRLVEFDAIQNFLSGSIPSFIFNISTLGGLSLSYNHFSGSLPSIMGPSLPNLEWLLLSHNMLSGLIPSFINNASKLIELSFSNNSFSGSVPNFGNLRLLQKLGFWGNNLTGGLGFLSSLTTCQYLQTLDISNNPLNDILPTSIGNLSSTYFQWFGATKCNIKGFIPLEIGNLSSLLSLIVNKNELIGFIPSTIGKLKRLQRMILNGNRLEGHIPLDLCQITNLGDLHLGDNMLTDLVTLILSSNYFSGQLLSGIGSLAAINQVDLSIEGCRGLETLSLANNEFEGSIPGSLGNVRGLSKLDLSNNKLSGSIPKSLENLRFLVYFNVSYNRLEGEIPTTDLLLPLLLNHLFQILLYVVLQDSRRISHRELLQGTKSFSETNLLGRGSFCSVFKGTLFDGLNVAVKVFNLQLEGAAKSFDTESEILSTVRHKNLVRIIGCCSNLEFKALILAYMPNGSLEKWLYSDNYCLNVIQRLKIIIDVALALEYLHHGHTFPVVHCDIKPSNVLLDEDMTAHVGDFGIAKLFDEGEVVIQTKTLATIGYASPEYGSEGRVSTNGDVYSYGVVLLEIFTRKKPTDDMFSEYISLKDWVSRALQENAIIRVVDPCLLASEDQDQHFSIKEEHCVSSIFGLAMKCLAVSPKERINMIETVASLQKIKAQFQASH</sequence>
<keyword evidence="11" id="KW-0547">Nucleotide-binding</keyword>
<dbReference type="SMART" id="SM00220">
    <property type="entry name" value="S_TKc"/>
    <property type="match status" value="1"/>
</dbReference>
<keyword evidence="15" id="KW-0472">Membrane</keyword>
<keyword evidence="22" id="KW-1185">Reference proteome</keyword>
<dbReference type="InterPro" id="IPR001245">
    <property type="entry name" value="Ser-Thr/Tyr_kinase_cat_dom"/>
</dbReference>
<dbReference type="PROSITE" id="PS50011">
    <property type="entry name" value="PROTEIN_KINASE_DOM"/>
    <property type="match status" value="1"/>
</dbReference>
<dbReference type="GO" id="GO:0051707">
    <property type="term" value="P:response to other organism"/>
    <property type="evidence" value="ECO:0007669"/>
    <property type="project" value="UniProtKB-ARBA"/>
</dbReference>
<evidence type="ECO:0000256" key="1">
    <source>
        <dbReference type="ARBA" id="ARBA00004162"/>
    </source>
</evidence>
<keyword evidence="4 21" id="KW-0723">Serine/threonine-protein kinase</keyword>
<dbReference type="OrthoDB" id="912313at2759"/>
<evidence type="ECO:0000256" key="15">
    <source>
        <dbReference type="ARBA" id="ARBA00023136"/>
    </source>
</evidence>
<evidence type="ECO:0000256" key="13">
    <source>
        <dbReference type="ARBA" id="ARBA00022840"/>
    </source>
</evidence>
<dbReference type="InterPro" id="IPR011009">
    <property type="entry name" value="Kinase-like_dom_sf"/>
</dbReference>
<comment type="subcellular location">
    <subcellularLocation>
        <location evidence="1">Cell membrane</location>
        <topology evidence="1">Single-pass membrane protein</topology>
    </subcellularLocation>
</comment>
<evidence type="ECO:0000259" key="20">
    <source>
        <dbReference type="PROSITE" id="PS50011"/>
    </source>
</evidence>
<keyword evidence="14" id="KW-1133">Transmembrane helix</keyword>
<comment type="catalytic activity">
    <reaction evidence="18">
        <text>L-threonyl-[protein] + ATP = O-phospho-L-threonyl-[protein] + ADP + H(+)</text>
        <dbReference type="Rhea" id="RHEA:46608"/>
        <dbReference type="Rhea" id="RHEA-COMP:11060"/>
        <dbReference type="Rhea" id="RHEA-COMP:11605"/>
        <dbReference type="ChEBI" id="CHEBI:15378"/>
        <dbReference type="ChEBI" id="CHEBI:30013"/>
        <dbReference type="ChEBI" id="CHEBI:30616"/>
        <dbReference type="ChEBI" id="CHEBI:61977"/>
        <dbReference type="ChEBI" id="CHEBI:456216"/>
        <dbReference type="EC" id="2.7.11.1"/>
    </reaction>
</comment>
<comment type="catalytic activity">
    <reaction evidence="19">
        <text>L-seryl-[protein] + ATP = O-phospho-L-seryl-[protein] + ADP + H(+)</text>
        <dbReference type="Rhea" id="RHEA:17989"/>
        <dbReference type="Rhea" id="RHEA-COMP:9863"/>
        <dbReference type="Rhea" id="RHEA-COMP:11604"/>
        <dbReference type="ChEBI" id="CHEBI:15378"/>
        <dbReference type="ChEBI" id="CHEBI:29999"/>
        <dbReference type="ChEBI" id="CHEBI:30616"/>
        <dbReference type="ChEBI" id="CHEBI:83421"/>
        <dbReference type="ChEBI" id="CHEBI:456216"/>
        <dbReference type="EC" id="2.7.11.1"/>
    </reaction>
</comment>
<dbReference type="EMBL" id="NKXS01002103">
    <property type="protein sequence ID" value="PIN15307.1"/>
    <property type="molecule type" value="Genomic_DNA"/>
</dbReference>